<gene>
    <name evidence="2" type="ORF">ECRASSUSDP1_LOCUS750</name>
</gene>
<feature type="compositionally biased region" description="Basic and acidic residues" evidence="1">
    <location>
        <begin position="11"/>
        <end position="21"/>
    </location>
</feature>
<protein>
    <submittedName>
        <fullName evidence="2">Uncharacterized protein</fullName>
    </submittedName>
</protein>
<feature type="compositionally biased region" description="Basic and acidic residues" evidence="1">
    <location>
        <begin position="37"/>
        <end position="64"/>
    </location>
</feature>
<feature type="region of interest" description="Disordered" evidence="1">
    <location>
        <begin position="1"/>
        <end position="97"/>
    </location>
</feature>
<dbReference type="Proteomes" id="UP001295684">
    <property type="component" value="Unassembled WGS sequence"/>
</dbReference>
<feature type="compositionally biased region" description="Basic residues" evidence="1">
    <location>
        <begin position="1"/>
        <end position="10"/>
    </location>
</feature>
<accession>A0AAD1X3J8</accession>
<dbReference type="EMBL" id="CAMPGE010000705">
    <property type="protein sequence ID" value="CAI2359459.1"/>
    <property type="molecule type" value="Genomic_DNA"/>
</dbReference>
<comment type="caution">
    <text evidence="2">The sequence shown here is derived from an EMBL/GenBank/DDBJ whole genome shotgun (WGS) entry which is preliminary data.</text>
</comment>
<sequence>MKTNKKRIRKDIKSKLKDKSKSSSSSSSSSSKSSKNKTRETNKSIRHKLNDSRYKRPEDKKNLDLSKTANEGKKSKRYRISRSRKKERVPANNQEGLQKNINLEHNSSMPFLPEGDGNIAIKNMCPTERLRTVKHTEATRKLAKRPNPRPNATISIERSQEKRNVFVAKKMDKNPSYLYHPENFLKDNIITAASNPQGSEKNRSIHGNDEKFLLKRSILGSIECYQKHDRQNNQAQSISVKFNKDTTLSRRGQTTNLNQGIEKSKKKKLVTIEYNGLQQLKKEIEARKNNNPDHKYESTATRKKKKIQELKKQSLETMQIRGARGYVLRPNELHKLKTAESQISVYDDCQTASIYFHNSNRNVGEKLSLQTQDLNLIEEKLKNREKRSKVRIKRTESRMNNKHKIIDLKTKRHLELYEKRTKEWEAQERKVSKALKRNRSQNLHSAIDNFRQKNEQKELAEKIAPVLEKYGENNLWKMNLRRCDQVEKRIFKLSKGDEFENKPYLLMDNPSKQVPVVRRPKSSYTNYNKRNSDNIVKTQYQKRNEWLKGINPMTVPEKKFILDRESADGLIIEGKNKLQKEIESAYNIKDKSQIIYKDVSSCKAANGHRCKIVPFLETQFIETMEEEVIAINYDKGLYA</sequence>
<reference evidence="2" key="1">
    <citation type="submission" date="2023-07" db="EMBL/GenBank/DDBJ databases">
        <authorList>
            <consortium name="AG Swart"/>
            <person name="Singh M."/>
            <person name="Singh A."/>
            <person name="Seah K."/>
            <person name="Emmerich C."/>
        </authorList>
    </citation>
    <scope>NUCLEOTIDE SEQUENCE</scope>
    <source>
        <strain evidence="2">DP1</strain>
    </source>
</reference>
<evidence type="ECO:0000313" key="3">
    <source>
        <dbReference type="Proteomes" id="UP001295684"/>
    </source>
</evidence>
<evidence type="ECO:0000256" key="1">
    <source>
        <dbReference type="SAM" id="MobiDB-lite"/>
    </source>
</evidence>
<keyword evidence="3" id="KW-1185">Reference proteome</keyword>
<name>A0AAD1X3J8_EUPCR</name>
<proteinExistence type="predicted"/>
<dbReference type="AlphaFoldDB" id="A0AAD1X3J8"/>
<evidence type="ECO:0000313" key="2">
    <source>
        <dbReference type="EMBL" id="CAI2359459.1"/>
    </source>
</evidence>
<feature type="compositionally biased region" description="Basic residues" evidence="1">
    <location>
        <begin position="74"/>
        <end position="87"/>
    </location>
</feature>
<feature type="compositionally biased region" description="Low complexity" evidence="1">
    <location>
        <begin position="22"/>
        <end position="33"/>
    </location>
</feature>
<organism evidence="2 3">
    <name type="scientific">Euplotes crassus</name>
    <dbReference type="NCBI Taxonomy" id="5936"/>
    <lineage>
        <taxon>Eukaryota</taxon>
        <taxon>Sar</taxon>
        <taxon>Alveolata</taxon>
        <taxon>Ciliophora</taxon>
        <taxon>Intramacronucleata</taxon>
        <taxon>Spirotrichea</taxon>
        <taxon>Hypotrichia</taxon>
        <taxon>Euplotida</taxon>
        <taxon>Euplotidae</taxon>
        <taxon>Moneuplotes</taxon>
    </lineage>
</organism>